<dbReference type="AlphaFoldDB" id="A0A5J6MNT6"/>
<keyword evidence="3" id="KW-1185">Reference proteome</keyword>
<dbReference type="InterPro" id="IPR051781">
    <property type="entry name" value="Metallo-dep_Hydrolase"/>
</dbReference>
<evidence type="ECO:0000313" key="2">
    <source>
        <dbReference type="EMBL" id="QEX19034.1"/>
    </source>
</evidence>
<dbReference type="InterPro" id="IPR011059">
    <property type="entry name" value="Metal-dep_hydrolase_composite"/>
</dbReference>
<dbReference type="PANTHER" id="PTHR43135:SF3">
    <property type="entry name" value="ALPHA-D-RIBOSE 1-METHYLPHOSPHONATE 5-TRIPHOSPHATE DIPHOSPHATASE"/>
    <property type="match status" value="1"/>
</dbReference>
<dbReference type="Proteomes" id="UP000326202">
    <property type="component" value="Chromosome"/>
</dbReference>
<dbReference type="InterPro" id="IPR032466">
    <property type="entry name" value="Metal_Hydrolase"/>
</dbReference>
<gene>
    <name evidence="2" type="ORF">FRZ44_43460</name>
</gene>
<dbReference type="CDD" id="cd01299">
    <property type="entry name" value="Met_dep_hydrolase_A"/>
    <property type="match status" value="1"/>
</dbReference>
<dbReference type="PANTHER" id="PTHR43135">
    <property type="entry name" value="ALPHA-D-RIBOSE 1-METHYLPHOSPHONATE 5-TRIPHOSPHATE DIPHOSPHATASE"/>
    <property type="match status" value="1"/>
</dbReference>
<dbReference type="Gene3D" id="3.20.20.140">
    <property type="entry name" value="Metal-dependent hydrolases"/>
    <property type="match status" value="1"/>
</dbReference>
<dbReference type="KEGG" id="htq:FRZ44_43460"/>
<dbReference type="InterPro" id="IPR006680">
    <property type="entry name" value="Amidohydro-rel"/>
</dbReference>
<dbReference type="Pfam" id="PF01979">
    <property type="entry name" value="Amidohydro_1"/>
    <property type="match status" value="1"/>
</dbReference>
<dbReference type="InterPro" id="IPR057744">
    <property type="entry name" value="OTAase-like"/>
</dbReference>
<protein>
    <submittedName>
        <fullName evidence="2">Hydrolase</fullName>
    </submittedName>
</protein>
<evidence type="ECO:0000259" key="1">
    <source>
        <dbReference type="Pfam" id="PF01979"/>
    </source>
</evidence>
<accession>A0A5J6MNT6</accession>
<dbReference type="GO" id="GO:0016810">
    <property type="term" value="F:hydrolase activity, acting on carbon-nitrogen (but not peptide) bonds"/>
    <property type="evidence" value="ECO:0007669"/>
    <property type="project" value="InterPro"/>
</dbReference>
<dbReference type="SUPFAM" id="SSF51556">
    <property type="entry name" value="Metallo-dependent hydrolases"/>
    <property type="match status" value="1"/>
</dbReference>
<reference evidence="2 3" key="1">
    <citation type="submission" date="2019-08" db="EMBL/GenBank/DDBJ databases">
        <title>Hyperibacter terrae gen. nov., sp. nov. and Hyperibacter viscosus sp. nov., two new members in the family Rhodospirillaceae isolated from the rhizosphere of Hypericum perforatum.</title>
        <authorList>
            <person name="Noviana Z."/>
        </authorList>
    </citation>
    <scope>NUCLEOTIDE SEQUENCE [LARGE SCALE GENOMIC DNA]</scope>
    <source>
        <strain evidence="2 3">R5913</strain>
    </source>
</reference>
<dbReference type="EMBL" id="CP042906">
    <property type="protein sequence ID" value="QEX19034.1"/>
    <property type="molecule type" value="Genomic_DNA"/>
</dbReference>
<evidence type="ECO:0000313" key="3">
    <source>
        <dbReference type="Proteomes" id="UP000326202"/>
    </source>
</evidence>
<proteinExistence type="predicted"/>
<feature type="domain" description="Amidohydrolase-related" evidence="1">
    <location>
        <begin position="55"/>
        <end position="409"/>
    </location>
</feature>
<dbReference type="Gene3D" id="2.30.40.10">
    <property type="entry name" value="Urease, subunit C, domain 1"/>
    <property type="match status" value="1"/>
</dbReference>
<dbReference type="OrthoDB" id="9782972at2"/>
<dbReference type="SUPFAM" id="SSF51338">
    <property type="entry name" value="Composite domain of metallo-dependent hydrolases"/>
    <property type="match status" value="1"/>
</dbReference>
<dbReference type="RefSeq" id="WP_151179133.1">
    <property type="nucleotide sequence ID" value="NZ_CP042906.1"/>
</dbReference>
<sequence>MGNVLFTNVRIFDGTGEHPYTGEVLVQGNRIKHVGRGSRTVPVNGNTVIDGAGCTVMPGMTEAHTHFSWNNAASLDAIFRMPPEEHTLLAAGSAKTYLDMGWTSCVGAAAAKPRLDVVIRNAINSGQIPGPRYLANSQEIATMGGLGDTNPPHVDAPEMSFGWVVTGPEEMRKAVRMFIKYGVDLIKLNLSGEEMTDTKAQETPMAEEEIVMAVTEAKRRGIRVCAHARSDESVRLCIKHGIEIIYHASYCSDDTIDLLAQHKDKFFVAPGLGWLVNTARNAGPFGIKPDSPLGIYYERELHIAVETMRKMHKKGIRVLPGGDYGFAWTRHGTNAKDLEYFVDMVGMSPIETLVACTRYGGQIMGRPNELGQVKPGFLADLLLVDGDPVANIRILQDRNRILAVMKDGEFFRTPDMQPSRARVAV</sequence>
<name>A0A5J6MNT6_9PROT</name>
<organism evidence="2 3">
    <name type="scientific">Hypericibacter terrae</name>
    <dbReference type="NCBI Taxonomy" id="2602015"/>
    <lineage>
        <taxon>Bacteria</taxon>
        <taxon>Pseudomonadati</taxon>
        <taxon>Pseudomonadota</taxon>
        <taxon>Alphaproteobacteria</taxon>
        <taxon>Rhodospirillales</taxon>
        <taxon>Dongiaceae</taxon>
        <taxon>Hypericibacter</taxon>
    </lineage>
</organism>
<keyword evidence="2" id="KW-0378">Hydrolase</keyword>